<dbReference type="Gene3D" id="1.10.1660.10">
    <property type="match status" value="1"/>
</dbReference>
<keyword evidence="2" id="KW-0805">Transcription regulation</keyword>
<protein>
    <submittedName>
        <fullName evidence="7">MerR family DNA-binding transcriptional regulator</fullName>
    </submittedName>
</protein>
<keyword evidence="8" id="KW-1185">Reference proteome</keyword>
<dbReference type="CDD" id="cd04776">
    <property type="entry name" value="HTH_GnyR"/>
    <property type="match status" value="1"/>
</dbReference>
<evidence type="ECO:0000259" key="6">
    <source>
        <dbReference type="PROSITE" id="PS50937"/>
    </source>
</evidence>
<dbReference type="PROSITE" id="PS50937">
    <property type="entry name" value="HTH_MERR_2"/>
    <property type="match status" value="1"/>
</dbReference>
<evidence type="ECO:0000313" key="7">
    <source>
        <dbReference type="EMBL" id="RRS04614.1"/>
    </source>
</evidence>
<organism evidence="7 8">
    <name type="scientific">Aquabacterium soli</name>
    <dbReference type="NCBI Taxonomy" id="2493092"/>
    <lineage>
        <taxon>Bacteria</taxon>
        <taxon>Pseudomonadati</taxon>
        <taxon>Pseudomonadota</taxon>
        <taxon>Betaproteobacteria</taxon>
        <taxon>Burkholderiales</taxon>
        <taxon>Aquabacterium</taxon>
    </lineage>
</organism>
<feature type="coiled-coil region" evidence="5">
    <location>
        <begin position="104"/>
        <end position="131"/>
    </location>
</feature>
<dbReference type="InterPro" id="IPR000551">
    <property type="entry name" value="MerR-type_HTH_dom"/>
</dbReference>
<evidence type="ECO:0000256" key="4">
    <source>
        <dbReference type="ARBA" id="ARBA00023163"/>
    </source>
</evidence>
<dbReference type="GO" id="GO:0003677">
    <property type="term" value="F:DNA binding"/>
    <property type="evidence" value="ECO:0007669"/>
    <property type="project" value="UniProtKB-KW"/>
</dbReference>
<accession>A0A426VCL6</accession>
<dbReference type="PANTHER" id="PTHR30204">
    <property type="entry name" value="REDOX-CYCLING DRUG-SENSING TRANSCRIPTIONAL ACTIVATOR SOXR"/>
    <property type="match status" value="1"/>
</dbReference>
<proteinExistence type="predicted"/>
<dbReference type="AlphaFoldDB" id="A0A426VCL6"/>
<dbReference type="EMBL" id="RSED01000006">
    <property type="protein sequence ID" value="RRS04614.1"/>
    <property type="molecule type" value="Genomic_DNA"/>
</dbReference>
<feature type="domain" description="HTH merR-type" evidence="6">
    <location>
        <begin position="21"/>
        <end position="88"/>
    </location>
</feature>
<keyword evidence="1" id="KW-0678">Repressor</keyword>
<reference evidence="7 8" key="1">
    <citation type="submission" date="2018-12" db="EMBL/GenBank/DDBJ databases">
        <title>The whole draft genome of Aquabacterium sp. SJQ9.</title>
        <authorList>
            <person name="Sun L."/>
            <person name="Gao X."/>
            <person name="Chen W."/>
            <person name="Huang K."/>
        </authorList>
    </citation>
    <scope>NUCLEOTIDE SEQUENCE [LARGE SCALE GENOMIC DNA]</scope>
    <source>
        <strain evidence="7 8">SJQ9</strain>
    </source>
</reference>
<dbReference type="GO" id="GO:0003700">
    <property type="term" value="F:DNA-binding transcription factor activity"/>
    <property type="evidence" value="ECO:0007669"/>
    <property type="project" value="InterPro"/>
</dbReference>
<evidence type="ECO:0000256" key="2">
    <source>
        <dbReference type="ARBA" id="ARBA00023015"/>
    </source>
</evidence>
<evidence type="ECO:0000256" key="5">
    <source>
        <dbReference type="SAM" id="Coils"/>
    </source>
</evidence>
<gene>
    <name evidence="7" type="ORF">EIP75_09325</name>
</gene>
<dbReference type="SMART" id="SM00422">
    <property type="entry name" value="HTH_MERR"/>
    <property type="match status" value="1"/>
</dbReference>
<evidence type="ECO:0000256" key="3">
    <source>
        <dbReference type="ARBA" id="ARBA00023125"/>
    </source>
</evidence>
<dbReference type="InterPro" id="IPR009061">
    <property type="entry name" value="DNA-bd_dom_put_sf"/>
</dbReference>
<dbReference type="InterPro" id="IPR047057">
    <property type="entry name" value="MerR_fam"/>
</dbReference>
<dbReference type="Proteomes" id="UP000269265">
    <property type="component" value="Unassembled WGS sequence"/>
</dbReference>
<keyword evidence="4" id="KW-0804">Transcription</keyword>
<name>A0A426VCL6_9BURK</name>
<evidence type="ECO:0000313" key="8">
    <source>
        <dbReference type="Proteomes" id="UP000269265"/>
    </source>
</evidence>
<dbReference type="OrthoDB" id="9803659at2"/>
<evidence type="ECO:0000256" key="1">
    <source>
        <dbReference type="ARBA" id="ARBA00022491"/>
    </source>
</evidence>
<dbReference type="Pfam" id="PF13411">
    <property type="entry name" value="MerR_1"/>
    <property type="match status" value="1"/>
</dbReference>
<dbReference type="SUPFAM" id="SSF46955">
    <property type="entry name" value="Putative DNA-binding domain"/>
    <property type="match status" value="1"/>
</dbReference>
<keyword evidence="5" id="KW-0175">Coiled coil</keyword>
<sequence length="149" mass="16876">MPHMDKSMRSNETDTVGDDALMGIAEMCEAFEVSARTLRFYETKGLLTPRRLNGTRVYSKVDRARLSRILRAKNLGMPLSEVKAYLDMYGDHGEGRVQQLTYVIETTDAAIRDLEAKRAEIETSLSELRLINQQSRQALEAKKSKGHRG</sequence>
<comment type="caution">
    <text evidence="7">The sequence shown here is derived from an EMBL/GenBank/DDBJ whole genome shotgun (WGS) entry which is preliminary data.</text>
</comment>
<keyword evidence="3 7" id="KW-0238">DNA-binding</keyword>
<dbReference type="PANTHER" id="PTHR30204:SF69">
    <property type="entry name" value="MERR-FAMILY TRANSCRIPTIONAL REGULATOR"/>
    <property type="match status" value="1"/>
</dbReference>